<feature type="domain" description="GST C-terminal" evidence="8">
    <location>
        <begin position="958"/>
        <end position="1086"/>
    </location>
</feature>
<dbReference type="SUPFAM" id="SSF47616">
    <property type="entry name" value="GST C-terminal domain-like"/>
    <property type="match status" value="1"/>
</dbReference>
<dbReference type="Gene3D" id="1.20.1050.10">
    <property type="match status" value="1"/>
</dbReference>
<dbReference type="Pfam" id="PF14244">
    <property type="entry name" value="Retrotran_gag_3"/>
    <property type="match status" value="1"/>
</dbReference>
<dbReference type="InterPro" id="IPR029472">
    <property type="entry name" value="Copia-like_N"/>
</dbReference>
<dbReference type="InterPro" id="IPR043502">
    <property type="entry name" value="DNA/RNA_pol_sf"/>
</dbReference>
<accession>A0AAW2QS04</accession>
<evidence type="ECO:0000256" key="6">
    <source>
        <dbReference type="SAM" id="MobiDB-lite"/>
    </source>
</evidence>
<dbReference type="CDD" id="cd03187">
    <property type="entry name" value="GST_C_Phi"/>
    <property type="match status" value="1"/>
</dbReference>
<feature type="region of interest" description="Disordered" evidence="6">
    <location>
        <begin position="1"/>
        <end position="21"/>
    </location>
</feature>
<dbReference type="InterPro" id="IPR001878">
    <property type="entry name" value="Znf_CCHC"/>
</dbReference>
<dbReference type="InterPro" id="IPR013103">
    <property type="entry name" value="RVT_2"/>
</dbReference>
<comment type="similarity">
    <text evidence="1">Belongs to the GST superfamily. Phi family.</text>
</comment>
<reference evidence="9" key="2">
    <citation type="journal article" date="2024" name="Plant">
        <title>Genomic evolution and insights into agronomic trait innovations of Sesamum species.</title>
        <authorList>
            <person name="Miao H."/>
            <person name="Wang L."/>
            <person name="Qu L."/>
            <person name="Liu H."/>
            <person name="Sun Y."/>
            <person name="Le M."/>
            <person name="Wang Q."/>
            <person name="Wei S."/>
            <person name="Zheng Y."/>
            <person name="Lin W."/>
            <person name="Duan Y."/>
            <person name="Cao H."/>
            <person name="Xiong S."/>
            <person name="Wang X."/>
            <person name="Wei L."/>
            <person name="Li C."/>
            <person name="Ma Q."/>
            <person name="Ju M."/>
            <person name="Zhao R."/>
            <person name="Li G."/>
            <person name="Mu C."/>
            <person name="Tian Q."/>
            <person name="Mei H."/>
            <person name="Zhang T."/>
            <person name="Gao T."/>
            <person name="Zhang H."/>
        </authorList>
    </citation>
    <scope>NUCLEOTIDE SEQUENCE</scope>
    <source>
        <strain evidence="9">G01</strain>
    </source>
</reference>
<dbReference type="InterPro" id="IPR036282">
    <property type="entry name" value="Glutathione-S-Trfase_C_sf"/>
</dbReference>
<evidence type="ECO:0000256" key="4">
    <source>
        <dbReference type="ARBA" id="ARBA00047960"/>
    </source>
</evidence>
<sequence>MTTEGENRQNMATANTSERREPEFLQLHGGDHPGMVLVSAPFDGTDFLAWKRSVVIALRAKMKLGFIDGRYVIPDRASDAYETWIRVDSMVTSWILNAMTKRISKAFLYTKSSRQLWLDLEERYGENNGPLVYQLRRAIASVTQDNTEEDNLTKLVQFLMGLDDSFDGIRNQILVMDPFPSINKAYSMVLRVERQRMVNMQNNDNSEGVALHTKWTNNRGVNGQRNGHKGKGLIDKRSLTCSNCGKTGHSRETCFKLHGVPDWYRDLKDQKRKEGTQTRGFNVMARDGAENVPEFGEAMKQVTEFLKLMKGQLSATTTDPLQVNFAQGEDFAGATNHMCADSSLFTHTHTLITNLSFTYLMALQPVKLTGADQKTKTILAVGKVLAGLYIIDSSSFDSSVIECHSIPVAIPNSLHYSTVAVPCLPNPVPDYLPSSSPTILPPIQSTDLTPSPHASPSPVPTLRSSAHMLFLAQVNAVQEPKSFLEATKHAHWREAMGKEIEALELNDTWDLTELPKGKRAIGSRWVYKVKLNQDGSVDRFKARLVAKGYTQIEGVDYFDSFSPVAKTVTVRLFIAIATAYSWPILQLDVNNAFLHGQLDEEVYMTPPEGYEKAHPGMVCKLKKSLYGLKQASRQWNIELTSKLEAYGFKQSPHDHCLFTMRSDSCFLALIVYVDDVLLTGSSIDDLVAVKTYLDDLFTIKDLGHAKYFLGLELARSSHGTYVTQQKYLQDIVHDCNLQDAKAAATPLPPGLKLDADSGALLESPDRYRRLIGRLLYLGFSRPDISFAVQQLNWASCVDSRRSLTGYCIFLGDSLVSWKTKKQPTVSRSSAEAEYRSMGTTVCELLWISYLLHEFGISVTSPIPFHCDNKAAIHITENPVFHERTKHLDIDCHLVRDHFKRGFILPRHVPSQQQVADMFTKSLPAVSFSRLLSKLESRAITQHLAHTYADNGTPLVPQDPKERAIVYVWMEVESQRFDATAAKLWYELVTKPMLGMTTDDAVVEEHQEKLGKVLDVYELRLAGSKYLGGEAFSLADLHHLPIVSHLFGTKTKALFDARTHVSGWGAGILARPAWQKVVEKDEALSHVV</sequence>
<dbReference type="AlphaFoldDB" id="A0AAW2QS04"/>
<evidence type="ECO:0000256" key="1">
    <source>
        <dbReference type="ARBA" id="ARBA00010128"/>
    </source>
</evidence>
<dbReference type="GO" id="GO:0003676">
    <property type="term" value="F:nucleic acid binding"/>
    <property type="evidence" value="ECO:0007669"/>
    <property type="project" value="InterPro"/>
</dbReference>
<evidence type="ECO:0000259" key="8">
    <source>
        <dbReference type="PROSITE" id="PS50405"/>
    </source>
</evidence>
<dbReference type="Pfam" id="PF00043">
    <property type="entry name" value="GST_C"/>
    <property type="match status" value="1"/>
</dbReference>
<keyword evidence="5" id="KW-0862">Zinc</keyword>
<dbReference type="InterPro" id="IPR034347">
    <property type="entry name" value="GST_Phi_C"/>
</dbReference>
<dbReference type="GO" id="GO:0008270">
    <property type="term" value="F:zinc ion binding"/>
    <property type="evidence" value="ECO:0007669"/>
    <property type="project" value="UniProtKB-KW"/>
</dbReference>
<evidence type="ECO:0000256" key="3">
    <source>
        <dbReference type="ARBA" id="ARBA00022679"/>
    </source>
</evidence>
<dbReference type="GO" id="GO:0009407">
    <property type="term" value="P:toxin catabolic process"/>
    <property type="evidence" value="ECO:0007669"/>
    <property type="project" value="UniProtKB-ARBA"/>
</dbReference>
<comment type="caution">
    <text evidence="9">The sequence shown here is derived from an EMBL/GenBank/DDBJ whole genome shotgun (WGS) entry which is preliminary data.</text>
</comment>
<dbReference type="EMBL" id="JACGWK010000002">
    <property type="protein sequence ID" value="KAL0370591.1"/>
    <property type="molecule type" value="Genomic_DNA"/>
</dbReference>
<feature type="compositionally biased region" description="Polar residues" evidence="6">
    <location>
        <begin position="1"/>
        <end position="16"/>
    </location>
</feature>
<dbReference type="PANTHER" id="PTHR11439:SF465">
    <property type="entry name" value="REVERSE TRANSCRIPTASE TY1_COPIA-TYPE DOMAIN-CONTAINING PROTEIN"/>
    <property type="match status" value="1"/>
</dbReference>
<evidence type="ECO:0000259" key="7">
    <source>
        <dbReference type="PROSITE" id="PS50158"/>
    </source>
</evidence>
<evidence type="ECO:0000256" key="5">
    <source>
        <dbReference type="PROSITE-ProRule" id="PRU00047"/>
    </source>
</evidence>
<evidence type="ECO:0000313" key="9">
    <source>
        <dbReference type="EMBL" id="KAL0370591.1"/>
    </source>
</evidence>
<keyword evidence="5" id="KW-0863">Zinc-finger</keyword>
<dbReference type="InterPro" id="IPR004046">
    <property type="entry name" value="GST_C"/>
</dbReference>
<dbReference type="PANTHER" id="PTHR11439">
    <property type="entry name" value="GAG-POL-RELATED RETROTRANSPOSON"/>
    <property type="match status" value="1"/>
</dbReference>
<dbReference type="FunFam" id="1.20.1050.10:FF:000004">
    <property type="entry name" value="Glutathione S-transferase F2"/>
    <property type="match status" value="1"/>
</dbReference>
<dbReference type="CDD" id="cd09272">
    <property type="entry name" value="RNase_HI_RT_Ty1"/>
    <property type="match status" value="1"/>
</dbReference>
<name>A0AAW2QS04_9LAMI</name>
<proteinExistence type="inferred from homology"/>
<protein>
    <recommendedName>
        <fullName evidence="2">glutathione transferase</fullName>
        <ecNumber evidence="2">2.5.1.18</ecNumber>
    </recommendedName>
</protein>
<dbReference type="GO" id="GO:0004364">
    <property type="term" value="F:glutathione transferase activity"/>
    <property type="evidence" value="ECO:0007669"/>
    <property type="project" value="UniProtKB-EC"/>
</dbReference>
<dbReference type="InterPro" id="IPR010987">
    <property type="entry name" value="Glutathione-S-Trfase_C-like"/>
</dbReference>
<feature type="domain" description="CCHC-type" evidence="7">
    <location>
        <begin position="241"/>
        <end position="254"/>
    </location>
</feature>
<dbReference type="EC" id="2.5.1.18" evidence="2"/>
<dbReference type="PROSITE" id="PS50405">
    <property type="entry name" value="GST_CTER"/>
    <property type="match status" value="1"/>
</dbReference>
<comment type="catalytic activity">
    <reaction evidence="4">
        <text>RX + glutathione = an S-substituted glutathione + a halide anion + H(+)</text>
        <dbReference type="Rhea" id="RHEA:16437"/>
        <dbReference type="ChEBI" id="CHEBI:15378"/>
        <dbReference type="ChEBI" id="CHEBI:16042"/>
        <dbReference type="ChEBI" id="CHEBI:17792"/>
        <dbReference type="ChEBI" id="CHEBI:57925"/>
        <dbReference type="ChEBI" id="CHEBI:90779"/>
        <dbReference type="EC" id="2.5.1.18"/>
    </reaction>
</comment>
<dbReference type="Pfam" id="PF07727">
    <property type="entry name" value="RVT_2"/>
    <property type="match status" value="1"/>
</dbReference>
<keyword evidence="3" id="KW-0808">Transferase</keyword>
<dbReference type="PROSITE" id="PS50158">
    <property type="entry name" value="ZF_CCHC"/>
    <property type="match status" value="1"/>
</dbReference>
<dbReference type="SUPFAM" id="SSF56672">
    <property type="entry name" value="DNA/RNA polymerases"/>
    <property type="match status" value="1"/>
</dbReference>
<organism evidence="9">
    <name type="scientific">Sesamum angustifolium</name>
    <dbReference type="NCBI Taxonomy" id="2727405"/>
    <lineage>
        <taxon>Eukaryota</taxon>
        <taxon>Viridiplantae</taxon>
        <taxon>Streptophyta</taxon>
        <taxon>Embryophyta</taxon>
        <taxon>Tracheophyta</taxon>
        <taxon>Spermatophyta</taxon>
        <taxon>Magnoliopsida</taxon>
        <taxon>eudicotyledons</taxon>
        <taxon>Gunneridae</taxon>
        <taxon>Pentapetalae</taxon>
        <taxon>asterids</taxon>
        <taxon>lamiids</taxon>
        <taxon>Lamiales</taxon>
        <taxon>Pedaliaceae</taxon>
        <taxon>Sesamum</taxon>
    </lineage>
</organism>
<evidence type="ECO:0000256" key="2">
    <source>
        <dbReference type="ARBA" id="ARBA00012452"/>
    </source>
</evidence>
<keyword evidence="5" id="KW-0479">Metal-binding</keyword>
<reference evidence="9" key="1">
    <citation type="submission" date="2020-06" db="EMBL/GenBank/DDBJ databases">
        <authorList>
            <person name="Li T."/>
            <person name="Hu X."/>
            <person name="Zhang T."/>
            <person name="Song X."/>
            <person name="Zhang H."/>
            <person name="Dai N."/>
            <person name="Sheng W."/>
            <person name="Hou X."/>
            <person name="Wei L."/>
        </authorList>
    </citation>
    <scope>NUCLEOTIDE SEQUENCE</scope>
    <source>
        <strain evidence="9">G01</strain>
        <tissue evidence="9">Leaf</tissue>
    </source>
</reference>
<gene>
    <name evidence="9" type="ORF">Sangu_0377200</name>
</gene>